<dbReference type="InterPro" id="IPR008969">
    <property type="entry name" value="CarboxyPept-like_regulatory"/>
</dbReference>
<keyword evidence="3" id="KW-1134">Transmembrane beta strand</keyword>
<evidence type="ECO:0000256" key="4">
    <source>
        <dbReference type="ARBA" id="ARBA00022692"/>
    </source>
</evidence>
<organism evidence="15 16">
    <name type="scientific">Gaopeijia maritima</name>
    <dbReference type="NCBI Taxonomy" id="3119007"/>
    <lineage>
        <taxon>Bacteria</taxon>
        <taxon>Pseudomonadati</taxon>
        <taxon>Gemmatimonadota</taxon>
        <taxon>Longimicrobiia</taxon>
        <taxon>Gaopeijiales</taxon>
        <taxon>Gaopeijiaceae</taxon>
        <taxon>Gaopeijia</taxon>
    </lineage>
</organism>
<gene>
    <name evidence="15" type="ORF">WI372_00170</name>
</gene>
<dbReference type="InterPro" id="IPR000531">
    <property type="entry name" value="Beta-barrel_TonB"/>
</dbReference>
<dbReference type="PANTHER" id="PTHR30069">
    <property type="entry name" value="TONB-DEPENDENT OUTER MEMBRANE RECEPTOR"/>
    <property type="match status" value="1"/>
</dbReference>
<feature type="chain" id="PRO_5045058853" evidence="12">
    <location>
        <begin position="26"/>
        <end position="931"/>
    </location>
</feature>
<proteinExistence type="inferred from homology"/>
<dbReference type="InterPro" id="IPR036942">
    <property type="entry name" value="Beta-barrel_TonB_sf"/>
</dbReference>
<evidence type="ECO:0000256" key="8">
    <source>
        <dbReference type="ARBA" id="ARBA00023170"/>
    </source>
</evidence>
<comment type="similarity">
    <text evidence="10">Belongs to the TonB-dependent receptor family.</text>
</comment>
<dbReference type="InterPro" id="IPR037066">
    <property type="entry name" value="Plug_dom_sf"/>
</dbReference>
<evidence type="ECO:0000259" key="14">
    <source>
        <dbReference type="Pfam" id="PF07715"/>
    </source>
</evidence>
<sequence length="931" mass="101020">MPIASTRAALTAAILVLGAGSPSVAAQNPPPLIVEGRVTTRDGAVVPGAGVSVEGLRIEALTDSAGVYRLIGVPSGPQVLRVEALGYATLRQALNLPTTGTVTRDFVIGVQALELDGMTVTADAVGRARGELGTSTVIGEDAIRYQSASSLAGVLELIPGTPLSPPGLVGEQQVSLRAVPTSGISGGASASDLASFGTLLVLDGVPRSNNANLQSLGARSEANFSSSAGGGVDLRSIPASTIERVEVIRGVPSARFGDLTQGVVLVDTRAGEVAPEISGKLDPRSAEVSMVAGRRADWLAGTATLAFDVARTRSAPGLGDDTSQRLAAQFSHRLERERERRLVLDTRIDLHTLSDDRPENPNVRANSSSESRDEGFMVSERARLEWPGGSSLSFTGALGTLAQRSFFRGVKNRNTTPFTDRIEPGRAVGSFVQGGSYISELTLDGAPWMLYSRIEGDRRFDAAGLSHRLRAGLEVRREWNAGAGYQFDMRTPPQSGFNAVDGFDRPRRFDAIQPIATSSVYLDDAVRRTLSGGVVVNLQAGVRLDLLHDGSTWFSGARDVALQPRFNLEVQPRPWLRLRGGWGRTAKLPSLAQLAPSLQYYDVVNVNWYAADPAERLAILTTFTEDPTNPDLDMSRGQKMEAGLEMDWGGATLSLVAFEDRIRGGVGIDPEPSHLLRDHYQLSDSVQGGGSPPEIIEPATHSDTVPILVYRPDNNIDLTSRGVEVMALLPEIPRLRTRVQLQGTWMRTHRRSEAHQFGSYEQFSDFQLRTVRQRLPYWESLRENGWRALATWRLIHQQPDAGLVVSATIQHNILDRFDDAGGTDSLSFAGYLTRDGRRVPVPLAERGLPEYEDLRGPRSGVLVTELDTPADWLLSLQVRKTLPLDGELSFWAFNLLDRAGIYGDVDTRSRLYASSRFGFELSMPVQEVIPW</sequence>
<evidence type="ECO:0000256" key="9">
    <source>
        <dbReference type="ARBA" id="ARBA00023237"/>
    </source>
</evidence>
<feature type="domain" description="TonB-dependent receptor plug" evidence="14">
    <location>
        <begin position="133"/>
        <end position="260"/>
    </location>
</feature>
<dbReference type="Gene3D" id="2.170.130.10">
    <property type="entry name" value="TonB-dependent receptor, plug domain"/>
    <property type="match status" value="1"/>
</dbReference>
<evidence type="ECO:0000313" key="15">
    <source>
        <dbReference type="EMBL" id="MEK9499390.1"/>
    </source>
</evidence>
<keyword evidence="4" id="KW-0812">Transmembrane</keyword>
<feature type="domain" description="TonB-dependent receptor-like beta-barrel" evidence="13">
    <location>
        <begin position="365"/>
        <end position="727"/>
    </location>
</feature>
<reference evidence="15 16" key="1">
    <citation type="submission" date="2024-02" db="EMBL/GenBank/DDBJ databases">
        <title>A novel Gemmatimonadota bacterium.</title>
        <authorList>
            <person name="Du Z.-J."/>
            <person name="Ye Y.-Q."/>
        </authorList>
    </citation>
    <scope>NUCLEOTIDE SEQUENCE [LARGE SCALE GENOMIC DNA]</scope>
    <source>
        <strain evidence="15 16">DH-20</strain>
    </source>
</reference>
<keyword evidence="8 15" id="KW-0675">Receptor</keyword>
<name>A0ABU9E5Y1_9BACT</name>
<keyword evidence="6 10" id="KW-0798">TonB box</keyword>
<dbReference type="InterPro" id="IPR012910">
    <property type="entry name" value="Plug_dom"/>
</dbReference>
<dbReference type="RefSeq" id="WP_405276047.1">
    <property type="nucleotide sequence ID" value="NZ_JBBHLI010000001.1"/>
</dbReference>
<accession>A0ABU9E5Y1</accession>
<evidence type="ECO:0000256" key="10">
    <source>
        <dbReference type="RuleBase" id="RU003357"/>
    </source>
</evidence>
<keyword evidence="16" id="KW-1185">Reference proteome</keyword>
<evidence type="ECO:0000256" key="11">
    <source>
        <dbReference type="SAM" id="MobiDB-lite"/>
    </source>
</evidence>
<evidence type="ECO:0000259" key="13">
    <source>
        <dbReference type="Pfam" id="PF00593"/>
    </source>
</evidence>
<keyword evidence="7 10" id="KW-0472">Membrane</keyword>
<dbReference type="SUPFAM" id="SSF49464">
    <property type="entry name" value="Carboxypeptidase regulatory domain-like"/>
    <property type="match status" value="1"/>
</dbReference>
<feature type="signal peptide" evidence="12">
    <location>
        <begin position="1"/>
        <end position="25"/>
    </location>
</feature>
<evidence type="ECO:0000256" key="1">
    <source>
        <dbReference type="ARBA" id="ARBA00004571"/>
    </source>
</evidence>
<evidence type="ECO:0000256" key="6">
    <source>
        <dbReference type="ARBA" id="ARBA00023077"/>
    </source>
</evidence>
<dbReference type="Pfam" id="PF07715">
    <property type="entry name" value="Plug"/>
    <property type="match status" value="1"/>
</dbReference>
<dbReference type="Pfam" id="PF00593">
    <property type="entry name" value="TonB_dep_Rec_b-barrel"/>
    <property type="match status" value="1"/>
</dbReference>
<dbReference type="Proteomes" id="UP001484239">
    <property type="component" value="Unassembled WGS sequence"/>
</dbReference>
<evidence type="ECO:0000313" key="16">
    <source>
        <dbReference type="Proteomes" id="UP001484239"/>
    </source>
</evidence>
<dbReference type="Gene3D" id="2.60.40.1120">
    <property type="entry name" value="Carboxypeptidase-like, regulatory domain"/>
    <property type="match status" value="1"/>
</dbReference>
<comment type="subcellular location">
    <subcellularLocation>
        <location evidence="1">Cell outer membrane</location>
        <topology evidence="1">Multi-pass membrane protein</topology>
    </subcellularLocation>
</comment>
<evidence type="ECO:0000256" key="7">
    <source>
        <dbReference type="ARBA" id="ARBA00023136"/>
    </source>
</evidence>
<dbReference type="Pfam" id="PF13620">
    <property type="entry name" value="CarboxypepD_reg"/>
    <property type="match status" value="1"/>
</dbReference>
<dbReference type="InterPro" id="IPR039426">
    <property type="entry name" value="TonB-dep_rcpt-like"/>
</dbReference>
<dbReference type="PANTHER" id="PTHR30069:SF29">
    <property type="entry name" value="HEMOGLOBIN AND HEMOGLOBIN-HAPTOGLOBIN-BINDING PROTEIN 1-RELATED"/>
    <property type="match status" value="1"/>
</dbReference>
<keyword evidence="5 12" id="KW-0732">Signal</keyword>
<dbReference type="Gene3D" id="2.40.170.20">
    <property type="entry name" value="TonB-dependent receptor, beta-barrel domain"/>
    <property type="match status" value="1"/>
</dbReference>
<dbReference type="SUPFAM" id="SSF56935">
    <property type="entry name" value="Porins"/>
    <property type="match status" value="1"/>
</dbReference>
<evidence type="ECO:0000256" key="3">
    <source>
        <dbReference type="ARBA" id="ARBA00022452"/>
    </source>
</evidence>
<evidence type="ECO:0000256" key="12">
    <source>
        <dbReference type="SAM" id="SignalP"/>
    </source>
</evidence>
<evidence type="ECO:0000256" key="5">
    <source>
        <dbReference type="ARBA" id="ARBA00022729"/>
    </source>
</evidence>
<comment type="caution">
    <text evidence="15">The sequence shown here is derived from an EMBL/GenBank/DDBJ whole genome shotgun (WGS) entry which is preliminary data.</text>
</comment>
<keyword evidence="9" id="KW-0998">Cell outer membrane</keyword>
<dbReference type="EMBL" id="JBBHLI010000001">
    <property type="protein sequence ID" value="MEK9499390.1"/>
    <property type="molecule type" value="Genomic_DNA"/>
</dbReference>
<evidence type="ECO:0000256" key="2">
    <source>
        <dbReference type="ARBA" id="ARBA00022448"/>
    </source>
</evidence>
<keyword evidence="2" id="KW-0813">Transport</keyword>
<feature type="region of interest" description="Disordered" evidence="11">
    <location>
        <begin position="353"/>
        <end position="376"/>
    </location>
</feature>
<protein>
    <submittedName>
        <fullName evidence="15">TonB-dependent receptor</fullName>
    </submittedName>
</protein>